<accession>A0A7K0J7T7</accession>
<dbReference type="EMBL" id="VUMG01000003">
    <property type="protein sequence ID" value="MSS45893.1"/>
    <property type="molecule type" value="Genomic_DNA"/>
</dbReference>
<keyword evidence="2" id="KW-1185">Reference proteome</keyword>
<dbReference type="AlphaFoldDB" id="A0A7K0J7T7"/>
<comment type="caution">
    <text evidence="1">The sequence shown here is derived from an EMBL/GenBank/DDBJ whole genome shotgun (WGS) entry which is preliminary data.</text>
</comment>
<dbReference type="Proteomes" id="UP000466104">
    <property type="component" value="Unassembled WGS sequence"/>
</dbReference>
<sequence>MAVQFGIGHYRPIWLGWMTVKGLADATVTDLTVPVTMGSRSPRNTSFQFTPRNRRIVIAHRDHASS</sequence>
<gene>
    <name evidence="1" type="ORF">FYJ43_07550</name>
</gene>
<name>A0A7K0J7T7_9ACTN</name>
<protein>
    <submittedName>
        <fullName evidence="1">2OG-Fe(II) oxygenase</fullName>
    </submittedName>
</protein>
<proteinExistence type="predicted"/>
<reference evidence="1 2" key="1">
    <citation type="submission" date="2019-08" db="EMBL/GenBank/DDBJ databases">
        <title>In-depth cultivation of the pig gut microbiome towards novel bacterial diversity and tailored functional studies.</title>
        <authorList>
            <person name="Wylensek D."/>
            <person name="Hitch T.C.A."/>
            <person name="Clavel T."/>
        </authorList>
    </citation>
    <scope>NUCLEOTIDE SEQUENCE [LARGE SCALE GENOMIC DNA]</scope>
    <source>
        <strain evidence="1 2">WCA-380-WT-3A</strain>
    </source>
</reference>
<organism evidence="1 2">
    <name type="scientific">Cutibacterium porci</name>
    <dbReference type="NCBI Taxonomy" id="2605781"/>
    <lineage>
        <taxon>Bacteria</taxon>
        <taxon>Bacillati</taxon>
        <taxon>Actinomycetota</taxon>
        <taxon>Actinomycetes</taxon>
        <taxon>Propionibacteriales</taxon>
        <taxon>Propionibacteriaceae</taxon>
        <taxon>Cutibacterium</taxon>
    </lineage>
</organism>
<evidence type="ECO:0000313" key="1">
    <source>
        <dbReference type="EMBL" id="MSS45893.1"/>
    </source>
</evidence>
<evidence type="ECO:0000313" key="2">
    <source>
        <dbReference type="Proteomes" id="UP000466104"/>
    </source>
</evidence>